<dbReference type="InterPro" id="IPR011037">
    <property type="entry name" value="Pyrv_Knase-like_insert_dom_sf"/>
</dbReference>
<dbReference type="EMBL" id="JAAQPH010000027">
    <property type="protein sequence ID" value="NIA71875.1"/>
    <property type="molecule type" value="Genomic_DNA"/>
</dbReference>
<dbReference type="GO" id="GO:0030170">
    <property type="term" value="F:pyridoxal phosphate binding"/>
    <property type="evidence" value="ECO:0007669"/>
    <property type="project" value="InterPro"/>
</dbReference>
<evidence type="ECO:0000313" key="2">
    <source>
        <dbReference type="EMBL" id="NIA71875.1"/>
    </source>
</evidence>
<dbReference type="Gene3D" id="2.40.33.20">
    <property type="entry name" value="PK beta-barrel domain-like"/>
    <property type="match status" value="1"/>
</dbReference>
<dbReference type="InterPro" id="IPR052716">
    <property type="entry name" value="MOSC_domain"/>
</dbReference>
<dbReference type="Pfam" id="PF03473">
    <property type="entry name" value="MOSC"/>
    <property type="match status" value="1"/>
</dbReference>
<proteinExistence type="predicted"/>
<dbReference type="PROSITE" id="PS51340">
    <property type="entry name" value="MOSC"/>
    <property type="match status" value="1"/>
</dbReference>
<reference evidence="2" key="1">
    <citation type="submission" date="2020-03" db="EMBL/GenBank/DDBJ databases">
        <title>Genome of Pelagibius litoralis DSM 21314T.</title>
        <authorList>
            <person name="Wang G."/>
        </authorList>
    </citation>
    <scope>NUCLEOTIDE SEQUENCE</scope>
    <source>
        <strain evidence="2">DSM 21314</strain>
    </source>
</reference>
<dbReference type="InterPro" id="IPR005302">
    <property type="entry name" value="MoCF_Sase_C"/>
</dbReference>
<organism evidence="2 3">
    <name type="scientific">Pelagibius litoralis</name>
    <dbReference type="NCBI Taxonomy" id="374515"/>
    <lineage>
        <taxon>Bacteria</taxon>
        <taxon>Pseudomonadati</taxon>
        <taxon>Pseudomonadota</taxon>
        <taxon>Alphaproteobacteria</taxon>
        <taxon>Rhodospirillales</taxon>
        <taxon>Rhodovibrionaceae</taxon>
        <taxon>Pelagibius</taxon>
    </lineage>
</organism>
<dbReference type="RefSeq" id="WP_167230196.1">
    <property type="nucleotide sequence ID" value="NZ_JAAQPH010000027.1"/>
</dbReference>
<dbReference type="SUPFAM" id="SSF50800">
    <property type="entry name" value="PK beta-barrel domain-like"/>
    <property type="match status" value="1"/>
</dbReference>
<feature type="domain" description="MOSC" evidence="1">
    <location>
        <begin position="90"/>
        <end position="244"/>
    </location>
</feature>
<accession>A0A967F2U3</accession>
<dbReference type="Proteomes" id="UP000761264">
    <property type="component" value="Unassembled WGS sequence"/>
</dbReference>
<sequence>MTARIQQIYRFPVKGLNAESLESAALTPGAGLPEDRRFTLSYGLTTGAKRGFFQLTGEEKLAQLSVTYDAEAPHLTVQRQGRQVVSANPCDQTGQMLLNQFFAGFLSGSARGTPSFQEAVGEARPEALPEAVSIISLASIRDFERVARTPVDPRRFRGNIVIDGLAAWEEFAWLGKEVIIGETRMKITERTQRCAATNVNPDTAQRDMNIPLTLRKGFGHMDMGVYAEVTAKGTIRVGDSLTLAGKAAENLPFT</sequence>
<dbReference type="AlphaFoldDB" id="A0A967F2U3"/>
<dbReference type="InterPro" id="IPR005303">
    <property type="entry name" value="MOCOS_middle"/>
</dbReference>
<evidence type="ECO:0000313" key="3">
    <source>
        <dbReference type="Proteomes" id="UP000761264"/>
    </source>
</evidence>
<dbReference type="PANTHER" id="PTHR36930:SF1">
    <property type="entry name" value="MOSC DOMAIN-CONTAINING PROTEIN"/>
    <property type="match status" value="1"/>
</dbReference>
<protein>
    <submittedName>
        <fullName evidence="2">MOSC domain-containing protein</fullName>
    </submittedName>
</protein>
<gene>
    <name evidence="2" type="ORF">HBA54_25075</name>
</gene>
<dbReference type="GO" id="GO:0030151">
    <property type="term" value="F:molybdenum ion binding"/>
    <property type="evidence" value="ECO:0007669"/>
    <property type="project" value="InterPro"/>
</dbReference>
<evidence type="ECO:0000259" key="1">
    <source>
        <dbReference type="PROSITE" id="PS51340"/>
    </source>
</evidence>
<name>A0A967F2U3_9PROT</name>
<dbReference type="PANTHER" id="PTHR36930">
    <property type="entry name" value="METAL-SULFUR CLUSTER BIOSYNTHESIS PROTEINS YUAD-RELATED"/>
    <property type="match status" value="1"/>
</dbReference>
<dbReference type="Pfam" id="PF03476">
    <property type="entry name" value="MOSC_N"/>
    <property type="match status" value="1"/>
</dbReference>
<comment type="caution">
    <text evidence="2">The sequence shown here is derived from an EMBL/GenBank/DDBJ whole genome shotgun (WGS) entry which is preliminary data.</text>
</comment>
<keyword evidence="3" id="KW-1185">Reference proteome</keyword>
<dbReference type="GO" id="GO:0003824">
    <property type="term" value="F:catalytic activity"/>
    <property type="evidence" value="ECO:0007669"/>
    <property type="project" value="InterPro"/>
</dbReference>